<keyword evidence="3" id="KW-1185">Reference proteome</keyword>
<evidence type="ECO:0000313" key="2">
    <source>
        <dbReference type="EMBL" id="ERS98254.1"/>
    </source>
</evidence>
<proteinExistence type="predicted"/>
<gene>
    <name evidence="2" type="ORF">HMPREF1624_05037</name>
</gene>
<accession>U7PU14</accession>
<feature type="compositionally biased region" description="Basic and acidic residues" evidence="1">
    <location>
        <begin position="65"/>
        <end position="84"/>
    </location>
</feature>
<evidence type="ECO:0000313" key="3">
    <source>
        <dbReference type="Proteomes" id="UP000018087"/>
    </source>
</evidence>
<dbReference type="EMBL" id="KI440846">
    <property type="protein sequence ID" value="ERS98254.1"/>
    <property type="molecule type" value="Genomic_DNA"/>
</dbReference>
<dbReference type="AlphaFoldDB" id="U7PU14"/>
<feature type="region of interest" description="Disordered" evidence="1">
    <location>
        <begin position="18"/>
        <end position="84"/>
    </location>
</feature>
<dbReference type="HOGENOM" id="CLU_193211_0_0_1"/>
<evidence type="ECO:0000256" key="1">
    <source>
        <dbReference type="SAM" id="MobiDB-lite"/>
    </source>
</evidence>
<organism evidence="2 3">
    <name type="scientific">Sporothrix schenckii (strain ATCC 58251 / de Perez 2211183)</name>
    <name type="common">Rose-picker's disease fungus</name>
    <dbReference type="NCBI Taxonomy" id="1391915"/>
    <lineage>
        <taxon>Eukaryota</taxon>
        <taxon>Fungi</taxon>
        <taxon>Dikarya</taxon>
        <taxon>Ascomycota</taxon>
        <taxon>Pezizomycotina</taxon>
        <taxon>Sordariomycetes</taxon>
        <taxon>Sordariomycetidae</taxon>
        <taxon>Ophiostomatales</taxon>
        <taxon>Ophiostomataceae</taxon>
        <taxon>Sporothrix</taxon>
    </lineage>
</organism>
<reference evidence="3" key="1">
    <citation type="journal article" date="2014" name="Genome Announc.">
        <title>Genome sequence of the pathogenic fungus Sporothrix schenckii (ATCC 58251).</title>
        <authorList>
            <person name="Cuomo C.A."/>
            <person name="Rodriguez-Del Valle N."/>
            <person name="Perez-Sanchez L."/>
            <person name="Abouelleil A."/>
            <person name="Goldberg J."/>
            <person name="Young S."/>
            <person name="Zeng Q."/>
            <person name="Birren B.W."/>
        </authorList>
    </citation>
    <scope>NUCLEOTIDE SEQUENCE [LARGE SCALE GENOMIC DNA]</scope>
    <source>
        <strain evidence="3">ATCC 58251 / de Perez 2211183</strain>
    </source>
</reference>
<sequence length="84" mass="8734">MESQFHAFYQVSAQSIVDKAASKKGQTGSSSSSGSGSGSGTSSTDTSHTFSEKSSAYTTSSGQTGKKDHESAWGRPYSDARADR</sequence>
<feature type="compositionally biased region" description="Low complexity" evidence="1">
    <location>
        <begin position="27"/>
        <end position="49"/>
    </location>
</feature>
<dbReference type="Proteomes" id="UP000018087">
    <property type="component" value="Unassembled WGS sequence"/>
</dbReference>
<feature type="compositionally biased region" description="Polar residues" evidence="1">
    <location>
        <begin position="52"/>
        <end position="64"/>
    </location>
</feature>
<name>U7PU14_SPOS1</name>
<protein>
    <submittedName>
        <fullName evidence="2">Uncharacterized protein</fullName>
    </submittedName>
</protein>